<feature type="non-terminal residue" evidence="2">
    <location>
        <position position="229"/>
    </location>
</feature>
<evidence type="ECO:0000313" key="2">
    <source>
        <dbReference type="EMBL" id="CAA9282834.1"/>
    </source>
</evidence>
<dbReference type="AlphaFoldDB" id="A0A6J4JNB5"/>
<feature type="compositionally biased region" description="Basic and acidic residues" evidence="1">
    <location>
        <begin position="16"/>
        <end position="27"/>
    </location>
</feature>
<name>A0A6J4JNB5_9PROT</name>
<sequence>EPGRRDAAGDQPLQPRRAEHRGADAGHSRCRGLGRLHLHLRGADQAGPGAAQRLGHHHAREGGGAGGAAGHPLHRHADQCGRDGRAGARPDLQRHRHWDSLRRARGRAVGGGPGRGRRGHRRPFWPSGAAGDGAAAGRAVRGRHRPAGRAVRAPAGRGCLARPHLLCRAGPLRLAAVPGGPGLYEALGAGRAAPSRPRAGGAHPGRMCGDDGLRGARHHGFRHRILALV</sequence>
<accession>A0A6J4JNB5</accession>
<dbReference type="EMBL" id="CADCTD010000170">
    <property type="protein sequence ID" value="CAA9282834.1"/>
    <property type="molecule type" value="Genomic_DNA"/>
</dbReference>
<organism evidence="2">
    <name type="scientific">uncultured Craurococcus sp</name>
    <dbReference type="NCBI Taxonomy" id="1135998"/>
    <lineage>
        <taxon>Bacteria</taxon>
        <taxon>Pseudomonadati</taxon>
        <taxon>Pseudomonadota</taxon>
        <taxon>Alphaproteobacteria</taxon>
        <taxon>Acetobacterales</taxon>
        <taxon>Acetobacteraceae</taxon>
        <taxon>Craurococcus</taxon>
        <taxon>environmental samples</taxon>
    </lineage>
</organism>
<proteinExistence type="predicted"/>
<feature type="region of interest" description="Disordered" evidence="1">
    <location>
        <begin position="105"/>
        <end position="149"/>
    </location>
</feature>
<feature type="non-terminal residue" evidence="2">
    <location>
        <position position="1"/>
    </location>
</feature>
<feature type="compositionally biased region" description="Basic and acidic residues" evidence="1">
    <location>
        <begin position="75"/>
        <end position="91"/>
    </location>
</feature>
<feature type="region of interest" description="Disordered" evidence="1">
    <location>
        <begin position="46"/>
        <end position="91"/>
    </location>
</feature>
<reference evidence="2" key="1">
    <citation type="submission" date="2020-02" db="EMBL/GenBank/DDBJ databases">
        <authorList>
            <person name="Meier V. D."/>
        </authorList>
    </citation>
    <scope>NUCLEOTIDE SEQUENCE</scope>
    <source>
        <strain evidence="2">AVDCRST_MAG27</strain>
    </source>
</reference>
<protein>
    <submittedName>
        <fullName evidence="2">Uncharacterized protein</fullName>
    </submittedName>
</protein>
<feature type="compositionally biased region" description="Low complexity" evidence="1">
    <location>
        <begin position="128"/>
        <end position="139"/>
    </location>
</feature>
<gene>
    <name evidence="2" type="ORF">AVDCRST_MAG27-4235</name>
</gene>
<feature type="region of interest" description="Disordered" evidence="1">
    <location>
        <begin position="1"/>
        <end position="29"/>
    </location>
</feature>
<evidence type="ECO:0000256" key="1">
    <source>
        <dbReference type="SAM" id="MobiDB-lite"/>
    </source>
</evidence>